<accession>A0A0G1YIL4</accession>
<dbReference type="InterPro" id="IPR015947">
    <property type="entry name" value="PUA-like_sf"/>
</dbReference>
<sequence>MEKILSGSNGSNPAKPDFKYPLVAIEIAGQRAQLDTLDGLKEITIQEGWRDYRVGTRVILTGGREHPWCAEAEIVGVAHCLLEELKPEELKVDGYATHQEALDDMRQWHPNLTMKSKVTVIRWTNVRGTLVEQRAARRNAGKGLLRFPWSEE</sequence>
<dbReference type="STRING" id="1618342.UY40_C0001G0012"/>
<proteinExistence type="predicted"/>
<protein>
    <recommendedName>
        <fullName evidence="3">ASCH domain-containing protein</fullName>
    </recommendedName>
</protein>
<dbReference type="Proteomes" id="UP000034119">
    <property type="component" value="Unassembled WGS sequence"/>
</dbReference>
<dbReference type="EMBL" id="LCPW01000001">
    <property type="protein sequence ID" value="KKW06234.1"/>
    <property type="molecule type" value="Genomic_DNA"/>
</dbReference>
<evidence type="ECO:0000313" key="2">
    <source>
        <dbReference type="Proteomes" id="UP000034119"/>
    </source>
</evidence>
<comment type="caution">
    <text evidence="1">The sequence shown here is derived from an EMBL/GenBank/DDBJ whole genome shotgun (WGS) entry which is preliminary data.</text>
</comment>
<organism evidence="1 2">
    <name type="scientific">candidate division CPR1 bacterium GW2011_GWC1_49_13</name>
    <dbReference type="NCBI Taxonomy" id="1618342"/>
    <lineage>
        <taxon>Bacteria</taxon>
        <taxon>candidate division CPR1</taxon>
    </lineage>
</organism>
<dbReference type="AlphaFoldDB" id="A0A0G1YIL4"/>
<evidence type="ECO:0000313" key="1">
    <source>
        <dbReference type="EMBL" id="KKW06234.1"/>
    </source>
</evidence>
<name>A0A0G1YIL4_9BACT</name>
<evidence type="ECO:0008006" key="3">
    <source>
        <dbReference type="Google" id="ProtNLM"/>
    </source>
</evidence>
<reference evidence="1 2" key="1">
    <citation type="journal article" date="2015" name="Nature">
        <title>rRNA introns, odd ribosomes, and small enigmatic genomes across a large radiation of phyla.</title>
        <authorList>
            <person name="Brown C.T."/>
            <person name="Hug L.A."/>
            <person name="Thomas B.C."/>
            <person name="Sharon I."/>
            <person name="Castelle C.J."/>
            <person name="Singh A."/>
            <person name="Wilkins M.J."/>
            <person name="Williams K.H."/>
            <person name="Banfield J.F."/>
        </authorList>
    </citation>
    <scope>NUCLEOTIDE SEQUENCE [LARGE SCALE GENOMIC DNA]</scope>
</reference>
<dbReference type="SUPFAM" id="SSF88697">
    <property type="entry name" value="PUA domain-like"/>
    <property type="match status" value="1"/>
</dbReference>
<gene>
    <name evidence="1" type="ORF">UY40_C0001G0012</name>
</gene>